<keyword evidence="2" id="KW-1185">Reference proteome</keyword>
<dbReference type="RefSeq" id="WP_019745594.1">
    <property type="nucleotide sequence ID" value="NZ_BHXB01000001.1"/>
</dbReference>
<dbReference type="PANTHER" id="PTHR30348">
    <property type="entry name" value="UNCHARACTERIZED PROTEIN YECE"/>
    <property type="match status" value="1"/>
</dbReference>
<gene>
    <name evidence="1" type="ORF">I3517_08385</name>
</gene>
<proteinExistence type="predicted"/>
<dbReference type="PANTHER" id="PTHR30348:SF4">
    <property type="entry name" value="DUF72 DOMAIN-CONTAINING PROTEIN"/>
    <property type="match status" value="1"/>
</dbReference>
<reference evidence="1 2" key="1">
    <citation type="submission" date="2020-12" db="EMBL/GenBank/DDBJ databases">
        <title>Draft genome sequence of furan degrading bacterial strain FUR100.</title>
        <authorList>
            <person name="Woiski C."/>
        </authorList>
    </citation>
    <scope>NUCLEOTIDE SEQUENCE [LARGE SCALE GENOMIC DNA]</scope>
    <source>
        <strain evidence="1 2">FUR100</strain>
    </source>
</reference>
<accession>A0A0E3VDF0</accession>
<dbReference type="SUPFAM" id="SSF117396">
    <property type="entry name" value="TM1631-like"/>
    <property type="match status" value="1"/>
</dbReference>
<sequence>MADIRVGISGWTYPAWRGDFYPKGLAHRKELSYAAERLTSIEINGSFYALQKPESYTKWRSETPEDFVFAIKGGRYITHMKRLLDARDGLANFFAAGTLALGPKLGPILWQLPPTLQFEPQRLTDFFDGLPRTTQAAADLAAQHDDKLTEDRVFAQTERDVPIRYAVEARHASFETDEAVDLMREHSIGFVVADTAGRYPRITTPTTDFVYVRMHGDKELYASGYTDEALDKWSKRFRDWMDEGLDVYVYFDNDMKGFAPHNAMSLLERLR</sequence>
<dbReference type="KEGG" id="reb:XU06_25920"/>
<dbReference type="InterPro" id="IPR036520">
    <property type="entry name" value="UPF0759_sf"/>
</dbReference>
<protein>
    <submittedName>
        <fullName evidence="1">DUF72 domain-containing protein</fullName>
    </submittedName>
</protein>
<dbReference type="AlphaFoldDB" id="A0A0E3VDF0"/>
<dbReference type="Pfam" id="PF01904">
    <property type="entry name" value="DUF72"/>
    <property type="match status" value="1"/>
</dbReference>
<dbReference type="OMA" id="PESFRKW"/>
<dbReference type="InterPro" id="IPR002763">
    <property type="entry name" value="DUF72"/>
</dbReference>
<dbReference type="Proteomes" id="UP000627573">
    <property type="component" value="Unassembled WGS sequence"/>
</dbReference>
<evidence type="ECO:0000313" key="1">
    <source>
        <dbReference type="EMBL" id="MBH5142633.1"/>
    </source>
</evidence>
<dbReference type="Gene3D" id="3.20.20.410">
    <property type="entry name" value="Protein of unknown function UPF0759"/>
    <property type="match status" value="1"/>
</dbReference>
<evidence type="ECO:0000313" key="2">
    <source>
        <dbReference type="Proteomes" id="UP000627573"/>
    </source>
</evidence>
<dbReference type="GeneID" id="57484773"/>
<comment type="caution">
    <text evidence="1">The sequence shown here is derived from an EMBL/GenBank/DDBJ whole genome shotgun (WGS) entry which is preliminary data.</text>
</comment>
<organism evidence="1 2">
    <name type="scientific">Rhodococcus erythropolis</name>
    <name type="common">Arthrobacter picolinophilus</name>
    <dbReference type="NCBI Taxonomy" id="1833"/>
    <lineage>
        <taxon>Bacteria</taxon>
        <taxon>Bacillati</taxon>
        <taxon>Actinomycetota</taxon>
        <taxon>Actinomycetes</taxon>
        <taxon>Mycobacteriales</taxon>
        <taxon>Nocardiaceae</taxon>
        <taxon>Rhodococcus</taxon>
        <taxon>Rhodococcus erythropolis group</taxon>
    </lineage>
</organism>
<dbReference type="EMBL" id="JAECSB010000029">
    <property type="protein sequence ID" value="MBH5142633.1"/>
    <property type="molecule type" value="Genomic_DNA"/>
</dbReference>
<name>A0A0E3VDF0_RHOER</name>